<name>A0A1Y3YRV4_9BACE</name>
<evidence type="ECO:0000313" key="1">
    <source>
        <dbReference type="EMBL" id="OUO00447.1"/>
    </source>
</evidence>
<dbReference type="RefSeq" id="WP_087426407.1">
    <property type="nucleotide sequence ID" value="NZ_NFII01000011.1"/>
</dbReference>
<dbReference type="AlphaFoldDB" id="A0A1Y3YRV4"/>
<evidence type="ECO:0000313" key="2">
    <source>
        <dbReference type="Proteomes" id="UP000195386"/>
    </source>
</evidence>
<reference evidence="2" key="1">
    <citation type="submission" date="2017-04" db="EMBL/GenBank/DDBJ databases">
        <title>Function of individual gut microbiota members based on whole genome sequencing of pure cultures obtained from chicken caecum.</title>
        <authorList>
            <person name="Medvecky M."/>
            <person name="Cejkova D."/>
            <person name="Polansky O."/>
            <person name="Karasova D."/>
            <person name="Kubasova T."/>
            <person name="Cizek A."/>
            <person name="Rychlik I."/>
        </authorList>
    </citation>
    <scope>NUCLEOTIDE SEQUENCE [LARGE SCALE GENOMIC DNA]</scope>
    <source>
        <strain evidence="2">An43</strain>
    </source>
</reference>
<comment type="caution">
    <text evidence="1">The sequence shown here is derived from an EMBL/GenBank/DDBJ whole genome shotgun (WGS) entry which is preliminary data.</text>
</comment>
<accession>A0A1Y3YRV4</accession>
<protein>
    <submittedName>
        <fullName evidence="1">Uncharacterized protein</fullName>
    </submittedName>
</protein>
<gene>
    <name evidence="1" type="ORF">B5F97_11960</name>
</gene>
<organism evidence="1 2">
    <name type="scientific">Bacteroides clarus</name>
    <dbReference type="NCBI Taxonomy" id="626929"/>
    <lineage>
        <taxon>Bacteria</taxon>
        <taxon>Pseudomonadati</taxon>
        <taxon>Bacteroidota</taxon>
        <taxon>Bacteroidia</taxon>
        <taxon>Bacteroidales</taxon>
        <taxon>Bacteroidaceae</taxon>
        <taxon>Bacteroides</taxon>
    </lineage>
</organism>
<dbReference type="Proteomes" id="UP000195386">
    <property type="component" value="Unassembled WGS sequence"/>
</dbReference>
<dbReference type="EMBL" id="NFII01000011">
    <property type="protein sequence ID" value="OUO00447.1"/>
    <property type="molecule type" value="Genomic_DNA"/>
</dbReference>
<proteinExistence type="predicted"/>
<sequence length="160" mass="18068">MSKELSISKIPATKSEQEQLASLFIQKVLDGEISAIEAVIQMKSISESISLFLKDNDIREAVIKETEKYGKGETPSYKGAVVQVKETSVKYDFAGCNDIVWDKLNKEKKEVDEKIKQRESFLKLVSTNKTEIDEETGEIYTIFPPARSSTTSYAITFKKQ</sequence>